<dbReference type="Proteomes" id="UP000050761">
    <property type="component" value="Unassembled WGS sequence"/>
</dbReference>
<protein>
    <submittedName>
        <fullName evidence="3">Transposase</fullName>
    </submittedName>
</protein>
<keyword evidence="2" id="KW-1185">Reference proteome</keyword>
<reference evidence="3" key="2">
    <citation type="submission" date="2019-09" db="UniProtKB">
        <authorList>
            <consortium name="WormBaseParasite"/>
        </authorList>
    </citation>
    <scope>IDENTIFICATION</scope>
</reference>
<evidence type="ECO:0000313" key="2">
    <source>
        <dbReference type="Proteomes" id="UP000050761"/>
    </source>
</evidence>
<evidence type="ECO:0000313" key="3">
    <source>
        <dbReference type="WBParaSite" id="HPBE_0000246201-mRNA-1"/>
    </source>
</evidence>
<evidence type="ECO:0000313" key="1">
    <source>
        <dbReference type="EMBL" id="VDO25420.1"/>
    </source>
</evidence>
<proteinExistence type="predicted"/>
<dbReference type="WBParaSite" id="HPBE_0000246201-mRNA-1">
    <property type="protein sequence ID" value="HPBE_0000246201-mRNA-1"/>
    <property type="gene ID" value="HPBE_0000246201"/>
</dbReference>
<dbReference type="OrthoDB" id="5899779at2759"/>
<dbReference type="EMBL" id="UZAH01003737">
    <property type="protein sequence ID" value="VDO25420.1"/>
    <property type="molecule type" value="Genomic_DNA"/>
</dbReference>
<organism evidence="2 3">
    <name type="scientific">Heligmosomoides polygyrus</name>
    <name type="common">Parasitic roundworm</name>
    <dbReference type="NCBI Taxonomy" id="6339"/>
    <lineage>
        <taxon>Eukaryota</taxon>
        <taxon>Metazoa</taxon>
        <taxon>Ecdysozoa</taxon>
        <taxon>Nematoda</taxon>
        <taxon>Chromadorea</taxon>
        <taxon>Rhabditida</taxon>
        <taxon>Rhabditina</taxon>
        <taxon>Rhabditomorpha</taxon>
        <taxon>Strongyloidea</taxon>
        <taxon>Heligmosomidae</taxon>
        <taxon>Heligmosomoides</taxon>
    </lineage>
</organism>
<accession>A0A3P7TSH1</accession>
<dbReference type="AlphaFoldDB" id="A0A183F8H0"/>
<accession>A0A183F8H0</accession>
<gene>
    <name evidence="1" type="ORF">HPBE_LOCUS2463</name>
</gene>
<reference evidence="1 2" key="1">
    <citation type="submission" date="2018-11" db="EMBL/GenBank/DDBJ databases">
        <authorList>
            <consortium name="Pathogen Informatics"/>
        </authorList>
    </citation>
    <scope>NUCLEOTIDE SEQUENCE [LARGE SCALE GENOMIC DNA]</scope>
</reference>
<name>A0A183F8H0_HELPZ</name>
<sequence>MMNLLTIERCRGDGLHLMSEGIGCDVVRQMFQSKLKAKELSVSRRRAESLEKTLDRFQNYTNASSYS</sequence>